<keyword evidence="1" id="KW-0378">Hydrolase</keyword>
<gene>
    <name evidence="4" type="ORF">CR152_28500</name>
</gene>
<feature type="domain" description="Ppx/GppA phosphatase C-terminal" evidence="3">
    <location>
        <begin position="309"/>
        <end position="472"/>
    </location>
</feature>
<dbReference type="PANTHER" id="PTHR30005:SF0">
    <property type="entry name" value="RETROGRADE REGULATION PROTEIN 2"/>
    <property type="match status" value="1"/>
</dbReference>
<dbReference type="SUPFAM" id="SSF53067">
    <property type="entry name" value="Actin-like ATPase domain"/>
    <property type="match status" value="2"/>
</dbReference>
<reference evidence="4" key="1">
    <citation type="submission" date="2017-10" db="EMBL/GenBank/DDBJ databases">
        <title>Massilia psychrophilum sp. nov., a novel purple-pigmented bacterium isolated from Tianshan glacier, Xinjiang Municipality, China.</title>
        <authorList>
            <person name="Wang H."/>
        </authorList>
    </citation>
    <scope>NUCLEOTIDE SEQUENCE [LARGE SCALE GENOMIC DNA]</scope>
    <source>
        <strain evidence="4">B2</strain>
    </source>
</reference>
<evidence type="ECO:0000259" key="2">
    <source>
        <dbReference type="Pfam" id="PF02541"/>
    </source>
</evidence>
<evidence type="ECO:0000256" key="1">
    <source>
        <dbReference type="ARBA" id="ARBA00022801"/>
    </source>
</evidence>
<feature type="domain" description="Ppx/GppA phosphatase N-terminal" evidence="2">
    <location>
        <begin position="18"/>
        <end position="301"/>
    </location>
</feature>
<dbReference type="Proteomes" id="UP000229897">
    <property type="component" value="Chromosome"/>
</dbReference>
<dbReference type="OrthoDB" id="9793035at2"/>
<evidence type="ECO:0000313" key="5">
    <source>
        <dbReference type="Proteomes" id="UP000229897"/>
    </source>
</evidence>
<dbReference type="Gene3D" id="3.30.420.40">
    <property type="match status" value="1"/>
</dbReference>
<proteinExistence type="predicted"/>
<dbReference type="GO" id="GO:0016462">
    <property type="term" value="F:pyrophosphatase activity"/>
    <property type="evidence" value="ECO:0007669"/>
    <property type="project" value="TreeGrafter"/>
</dbReference>
<evidence type="ECO:0000259" key="3">
    <source>
        <dbReference type="Pfam" id="PF21447"/>
    </source>
</evidence>
<dbReference type="CDD" id="cd24053">
    <property type="entry name" value="ASKHA_NBD_EcPPX-GppA-like"/>
    <property type="match status" value="1"/>
</dbReference>
<dbReference type="InterPro" id="IPR030673">
    <property type="entry name" value="PyroPPase_GppA_Ppx"/>
</dbReference>
<dbReference type="PANTHER" id="PTHR30005">
    <property type="entry name" value="EXOPOLYPHOSPHATASE"/>
    <property type="match status" value="1"/>
</dbReference>
<dbReference type="Pfam" id="PF21447">
    <property type="entry name" value="Ppx-GppA_III"/>
    <property type="match status" value="1"/>
</dbReference>
<dbReference type="Pfam" id="PF02541">
    <property type="entry name" value="Ppx-GppA"/>
    <property type="match status" value="1"/>
</dbReference>
<name>A0A2D2DSQ3_9BURK</name>
<dbReference type="InterPro" id="IPR048950">
    <property type="entry name" value="Ppx_GppA_C"/>
</dbReference>
<sequence length="489" mass="53592">MYAAVDLGSNSFRLHIGKHDGDAIRVLKSVREPIRLAAGLDAKGNLTEAAMQSALACLRNFQTVLAAYRFDPQLDAVRVVATSTLRVARNGAAFLPAAEQAIGYPIEIISGEEEGRLIYMGVASTLADASERRLVIDIGGGSTEIILGHGPDIERVESFSIGTVKQSLSFFVGGRIDAVSFEAAILSARSHFEDAAPPYHPQFWKQAYGSSGTIRAIADIIAKNCLGDGKLSAAGLDALKLRFIAFGQVARIDMPGLRPDRASTIIGGLAILIALLRELDIDVMQPVEAGLRMGVMWDLYLRSMQRDRREESVVALARKFHVDDDRGARVAALASAMYAQLKPAGDGCAKLLRWSALLHEMGMVVSQTGYHKHAAYMIENADLPGFTTREQRVMGKLILAQKGNLRKVAEALSDTDFAKAVLALRVAILLMHARIDADADELKLRMKNRIDLEIRREWVGSHPTVSYWIEKEQEWWDEVGIDFSVRSVP</sequence>
<dbReference type="SUPFAM" id="SSF109604">
    <property type="entry name" value="HD-domain/PDEase-like"/>
    <property type="match status" value="1"/>
</dbReference>
<dbReference type="AlphaFoldDB" id="A0A2D2DSQ3"/>
<dbReference type="InterPro" id="IPR043129">
    <property type="entry name" value="ATPase_NBD"/>
</dbReference>
<dbReference type="InterPro" id="IPR003695">
    <property type="entry name" value="Ppx_GppA_N"/>
</dbReference>
<dbReference type="InterPro" id="IPR050273">
    <property type="entry name" value="GppA/Ppx_hydrolase"/>
</dbReference>
<dbReference type="Gene3D" id="3.30.420.150">
    <property type="entry name" value="Exopolyphosphatase. Domain 2"/>
    <property type="match status" value="1"/>
</dbReference>
<dbReference type="PIRSF" id="PIRSF001267">
    <property type="entry name" value="Pyrophosphatase_GppA_Ppx"/>
    <property type="match status" value="1"/>
</dbReference>
<dbReference type="EMBL" id="CP024608">
    <property type="protein sequence ID" value="ATQ78010.1"/>
    <property type="molecule type" value="Genomic_DNA"/>
</dbReference>
<organism evidence="4 5">
    <name type="scientific">Massilia violaceinigra</name>
    <dbReference type="NCBI Taxonomy" id="2045208"/>
    <lineage>
        <taxon>Bacteria</taxon>
        <taxon>Pseudomonadati</taxon>
        <taxon>Pseudomonadota</taxon>
        <taxon>Betaproteobacteria</taxon>
        <taxon>Burkholderiales</taxon>
        <taxon>Oxalobacteraceae</taxon>
        <taxon>Telluria group</taxon>
        <taxon>Massilia</taxon>
    </lineage>
</organism>
<dbReference type="KEGG" id="mass:CR152_28500"/>
<dbReference type="RefSeq" id="WP_099880666.1">
    <property type="nucleotide sequence ID" value="NZ_CP024608.1"/>
</dbReference>
<evidence type="ECO:0000313" key="4">
    <source>
        <dbReference type="EMBL" id="ATQ78010.1"/>
    </source>
</evidence>
<accession>A0A2D2DSQ3</accession>
<dbReference type="Gene3D" id="1.10.3210.10">
    <property type="entry name" value="Hypothetical protein af1432"/>
    <property type="match status" value="1"/>
</dbReference>
<keyword evidence="5" id="KW-1185">Reference proteome</keyword>
<protein>
    <submittedName>
        <fullName evidence="4">Exopolyphosphatase</fullName>
    </submittedName>
</protein>